<dbReference type="Gene3D" id="3.40.250.10">
    <property type="entry name" value="Rhodanese-like domain"/>
    <property type="match status" value="1"/>
</dbReference>
<feature type="domain" description="Rhodanese" evidence="1">
    <location>
        <begin position="31"/>
        <end position="116"/>
    </location>
</feature>
<dbReference type="PANTHER" id="PTHR43031">
    <property type="entry name" value="FAD-DEPENDENT OXIDOREDUCTASE"/>
    <property type="match status" value="1"/>
</dbReference>
<sequence length="118" mass="12682">MADHTEDFLQLVAEAKTRIKQVSPEAALQLAHEGAVLLDVREEEEFAQAHLEGATNLSRNDLAEQIEATVPDKSTPIVCYCAGGNRGALAADTLQTLGYTNVVSIEGGLKAFSLDRQD</sequence>
<reference evidence="2" key="1">
    <citation type="submission" date="2024-01" db="EMBL/GenBank/DDBJ databases">
        <title>Synechococcus elongatus PCC 11802, a close yet different native of Synechococcus elongatus PCC 11801.</title>
        <authorList>
            <person name="Jaiswal D."/>
            <person name="Sengupta A."/>
            <person name="Sengupta S."/>
            <person name="Pakrasi H.B."/>
            <person name="Wangikar P."/>
        </authorList>
    </citation>
    <scope>NUCLEOTIDE SEQUENCE</scope>
    <source>
        <strain evidence="2">PCC 11802</strain>
    </source>
</reference>
<dbReference type="InterPro" id="IPR001763">
    <property type="entry name" value="Rhodanese-like_dom"/>
</dbReference>
<dbReference type="EMBL" id="CP034671">
    <property type="protein sequence ID" value="QFZ91223.2"/>
    <property type="molecule type" value="Genomic_DNA"/>
</dbReference>
<dbReference type="RefSeq" id="WP_208677494.1">
    <property type="nucleotide sequence ID" value="NZ_CP034671.2"/>
</dbReference>
<dbReference type="SMART" id="SM00450">
    <property type="entry name" value="RHOD"/>
    <property type="match status" value="1"/>
</dbReference>
<dbReference type="AlphaFoldDB" id="A0AAT9JMU5"/>
<evidence type="ECO:0000313" key="2">
    <source>
        <dbReference type="EMBL" id="QFZ91223.2"/>
    </source>
</evidence>
<dbReference type="InterPro" id="IPR036873">
    <property type="entry name" value="Rhodanese-like_dom_sf"/>
</dbReference>
<dbReference type="PROSITE" id="PS50206">
    <property type="entry name" value="RHODANESE_3"/>
    <property type="match status" value="1"/>
</dbReference>
<dbReference type="CDD" id="cd00158">
    <property type="entry name" value="RHOD"/>
    <property type="match status" value="1"/>
</dbReference>
<organism evidence="2">
    <name type="scientific">Synechococcus elongatus PCC 11802</name>
    <dbReference type="NCBI Taxonomy" id="2283154"/>
    <lineage>
        <taxon>Bacteria</taxon>
        <taxon>Bacillati</taxon>
        <taxon>Cyanobacteriota</taxon>
        <taxon>Cyanophyceae</taxon>
        <taxon>Synechococcales</taxon>
        <taxon>Synechococcaceae</taxon>
        <taxon>Synechococcus</taxon>
    </lineage>
</organism>
<evidence type="ECO:0000259" key="1">
    <source>
        <dbReference type="PROSITE" id="PS50206"/>
    </source>
</evidence>
<name>A0AAT9JMU5_SYNEL</name>
<accession>A0AAT9JMU5</accession>
<dbReference type="InterPro" id="IPR050229">
    <property type="entry name" value="GlpE_sulfurtransferase"/>
</dbReference>
<protein>
    <submittedName>
        <fullName evidence="2">Rhodanese-like domain-containing protein</fullName>
    </submittedName>
</protein>
<gene>
    <name evidence="2" type="ORF">EKO22_01435</name>
</gene>
<proteinExistence type="predicted"/>
<dbReference type="SUPFAM" id="SSF52821">
    <property type="entry name" value="Rhodanese/Cell cycle control phosphatase"/>
    <property type="match status" value="1"/>
</dbReference>
<dbReference type="PANTHER" id="PTHR43031:SF1">
    <property type="entry name" value="PYRIDINE NUCLEOTIDE-DISULPHIDE OXIDOREDUCTASE"/>
    <property type="match status" value="1"/>
</dbReference>
<dbReference type="Pfam" id="PF00581">
    <property type="entry name" value="Rhodanese"/>
    <property type="match status" value="1"/>
</dbReference>